<accession>A0ABQ6GTI2</accession>
<sequence>MPSKTEFEKHGFLAVESLSVPQYVTSKYAPYLNIFLRLNEITWSLQYELNIPKPENDIAKAWSAVLYARTINFVQAAYMLSSIGMRVQAETQLRCALEPLFTLGALKNNPSLIKDYDLAERKDRLKHGRSFITYQKRQKPKDNTLIKQVSEQCDNQEAELITRLKAHRPDLFKENKHLIAIEKLLESHPELKVTTLSNIRKLRPDLFKDKGKTAIDKFSLPASLLANNAGLIDWYDLLYRWGSSSVHSDAKSLEDSHFVLGEDLLVEHIKNEPELEDLDEFINTLCAVFLYALEFIKEVLDANIPKEEIESIKTKLVKLGNTQNSTP</sequence>
<dbReference type="Pfam" id="PF18928">
    <property type="entry name" value="DUF5677"/>
    <property type="match status" value="1"/>
</dbReference>
<gene>
    <name evidence="1" type="ORF">tinsulaeT_08060</name>
</gene>
<dbReference type="InterPro" id="IPR043733">
    <property type="entry name" value="DUF5677"/>
</dbReference>
<evidence type="ECO:0000313" key="2">
    <source>
        <dbReference type="Proteomes" id="UP001157186"/>
    </source>
</evidence>
<evidence type="ECO:0008006" key="3">
    <source>
        <dbReference type="Google" id="ProtNLM"/>
    </source>
</evidence>
<organism evidence="1 2">
    <name type="scientific">Thalassotalea insulae</name>
    <dbReference type="NCBI Taxonomy" id="2056778"/>
    <lineage>
        <taxon>Bacteria</taxon>
        <taxon>Pseudomonadati</taxon>
        <taxon>Pseudomonadota</taxon>
        <taxon>Gammaproteobacteria</taxon>
        <taxon>Alteromonadales</taxon>
        <taxon>Colwelliaceae</taxon>
        <taxon>Thalassotalea</taxon>
    </lineage>
</organism>
<dbReference type="EMBL" id="BSST01000001">
    <property type="protein sequence ID" value="GLX77466.1"/>
    <property type="molecule type" value="Genomic_DNA"/>
</dbReference>
<dbReference type="Proteomes" id="UP001157186">
    <property type="component" value="Unassembled WGS sequence"/>
</dbReference>
<name>A0ABQ6GTI2_9GAMM</name>
<proteinExistence type="predicted"/>
<protein>
    <recommendedName>
        <fullName evidence="3">HEPN domain-containing protein</fullName>
    </recommendedName>
</protein>
<keyword evidence="2" id="KW-1185">Reference proteome</keyword>
<evidence type="ECO:0000313" key="1">
    <source>
        <dbReference type="EMBL" id="GLX77466.1"/>
    </source>
</evidence>
<comment type="caution">
    <text evidence="1">The sequence shown here is derived from an EMBL/GenBank/DDBJ whole genome shotgun (WGS) entry which is preliminary data.</text>
</comment>
<reference evidence="1 2" key="1">
    <citation type="submission" date="2023-03" db="EMBL/GenBank/DDBJ databases">
        <title>Draft genome sequence of Thalassotalea insulae KCTC 62186T.</title>
        <authorList>
            <person name="Sawabe T."/>
        </authorList>
    </citation>
    <scope>NUCLEOTIDE SEQUENCE [LARGE SCALE GENOMIC DNA]</scope>
    <source>
        <strain evidence="1 2">KCTC 62186</strain>
    </source>
</reference>
<dbReference type="RefSeq" id="WP_284243322.1">
    <property type="nucleotide sequence ID" value="NZ_BSST01000001.1"/>
</dbReference>